<keyword evidence="12" id="KW-1185">Reference proteome</keyword>
<comment type="caution">
    <text evidence="11">The sequence shown here is derived from an EMBL/GenBank/DDBJ whole genome shotgun (WGS) entry which is preliminary data.</text>
</comment>
<dbReference type="InterPro" id="IPR045275">
    <property type="entry name" value="MscS_archaea/bacteria_type"/>
</dbReference>
<comment type="subcellular location">
    <subcellularLocation>
        <location evidence="7">Cell inner membrane</location>
        <topology evidence="7">Multi-pass membrane protein</topology>
    </subcellularLocation>
    <subcellularLocation>
        <location evidence="1">Cell membrane</location>
        <topology evidence="1">Multi-pass membrane protein</topology>
    </subcellularLocation>
</comment>
<dbReference type="Pfam" id="PF21082">
    <property type="entry name" value="MS_channel_3rd"/>
    <property type="match status" value="1"/>
</dbReference>
<evidence type="ECO:0000256" key="4">
    <source>
        <dbReference type="ARBA" id="ARBA00022692"/>
    </source>
</evidence>
<comment type="similarity">
    <text evidence="2 7">Belongs to the MscS (TC 1.A.23) family.</text>
</comment>
<dbReference type="SUPFAM" id="SSF50182">
    <property type="entry name" value="Sm-like ribonucleoproteins"/>
    <property type="match status" value="1"/>
</dbReference>
<accession>A0ABS7SUX2</accession>
<dbReference type="Gene3D" id="1.10.287.1260">
    <property type="match status" value="1"/>
</dbReference>
<proteinExistence type="inferred from homology"/>
<organism evidence="11 12">
    <name type="scientific">Massilia soli</name>
    <dbReference type="NCBI Taxonomy" id="2792854"/>
    <lineage>
        <taxon>Bacteria</taxon>
        <taxon>Pseudomonadati</taxon>
        <taxon>Pseudomonadota</taxon>
        <taxon>Betaproteobacteria</taxon>
        <taxon>Burkholderiales</taxon>
        <taxon>Oxalobacteraceae</taxon>
        <taxon>Telluria group</taxon>
        <taxon>Massilia</taxon>
    </lineage>
</organism>
<evidence type="ECO:0000256" key="3">
    <source>
        <dbReference type="ARBA" id="ARBA00022475"/>
    </source>
</evidence>
<dbReference type="InterPro" id="IPR006685">
    <property type="entry name" value="MscS_channel_2nd"/>
</dbReference>
<feature type="transmembrane region" description="Helical" evidence="7">
    <location>
        <begin position="59"/>
        <end position="84"/>
    </location>
</feature>
<dbReference type="InterPro" id="IPR049278">
    <property type="entry name" value="MS_channel_C"/>
</dbReference>
<evidence type="ECO:0000256" key="1">
    <source>
        <dbReference type="ARBA" id="ARBA00004651"/>
    </source>
</evidence>
<dbReference type="InterPro" id="IPR011014">
    <property type="entry name" value="MscS_channel_TM-2"/>
</dbReference>
<evidence type="ECO:0000256" key="2">
    <source>
        <dbReference type="ARBA" id="ARBA00008017"/>
    </source>
</evidence>
<comment type="subunit">
    <text evidence="7">Homoheptamer.</text>
</comment>
<keyword evidence="7" id="KW-0407">Ion channel</keyword>
<dbReference type="Gene3D" id="2.30.30.60">
    <property type="match status" value="1"/>
</dbReference>
<feature type="region of interest" description="Disordered" evidence="8">
    <location>
        <begin position="281"/>
        <end position="303"/>
    </location>
</feature>
<dbReference type="SUPFAM" id="SSF82689">
    <property type="entry name" value="Mechanosensitive channel protein MscS (YggB), C-terminal domain"/>
    <property type="match status" value="1"/>
</dbReference>
<reference evidence="11 12" key="1">
    <citation type="submission" date="2021-01" db="EMBL/GenBank/DDBJ databases">
        <authorList>
            <person name="Ruan W."/>
            <person name="Khan S.A."/>
            <person name="Jeon C.O."/>
        </authorList>
    </citation>
    <scope>NUCLEOTIDE SEQUENCE [LARGE SCALE GENOMIC DNA]</scope>
    <source>
        <strain evidence="11 12">R798</strain>
    </source>
</reference>
<dbReference type="InterPro" id="IPR010920">
    <property type="entry name" value="LSM_dom_sf"/>
</dbReference>
<keyword evidence="4 7" id="KW-0812">Transmembrane</keyword>
<evidence type="ECO:0000256" key="7">
    <source>
        <dbReference type="RuleBase" id="RU369025"/>
    </source>
</evidence>
<dbReference type="Pfam" id="PF00924">
    <property type="entry name" value="MS_channel_2nd"/>
    <property type="match status" value="1"/>
</dbReference>
<protein>
    <recommendedName>
        <fullName evidence="7">Small-conductance mechanosensitive channel</fullName>
    </recommendedName>
</protein>
<dbReference type="SUPFAM" id="SSF82861">
    <property type="entry name" value="Mechanosensitive channel protein MscS (YggB), transmembrane region"/>
    <property type="match status" value="1"/>
</dbReference>
<keyword evidence="7" id="KW-0406">Ion transport</keyword>
<feature type="domain" description="Mechanosensitive ion channel MscS C-terminal" evidence="10">
    <location>
        <begin position="184"/>
        <end position="266"/>
    </location>
</feature>
<comment type="caution">
    <text evidence="7">Lacks conserved residue(s) required for the propagation of feature annotation.</text>
</comment>
<feature type="transmembrane region" description="Helical" evidence="7">
    <location>
        <begin position="20"/>
        <end position="39"/>
    </location>
</feature>
<evidence type="ECO:0000313" key="12">
    <source>
        <dbReference type="Proteomes" id="UP000809349"/>
    </source>
</evidence>
<dbReference type="PROSITE" id="PS01246">
    <property type="entry name" value="UPF0003"/>
    <property type="match status" value="1"/>
</dbReference>
<reference evidence="11 12" key="2">
    <citation type="submission" date="2021-08" db="EMBL/GenBank/DDBJ databases">
        <title>Massilia sp. R798.</title>
        <authorList>
            <person name="Baek J.H."/>
            <person name="Jung H.S."/>
            <person name="Kim K.R."/>
            <person name="Jeon C.O."/>
        </authorList>
    </citation>
    <scope>NUCLEOTIDE SEQUENCE [LARGE SCALE GENOMIC DNA]</scope>
    <source>
        <strain evidence="11 12">R798</strain>
    </source>
</reference>
<comment type="function">
    <text evidence="7">Mechanosensitive channel that participates in the regulation of osmotic pressure changes within the cell, opening in response to stretch forces in the membrane lipid bilayer, without the need for other proteins. Contributes to normal resistance to hypoosmotic shock. Forms an ion channel of 1.0 nanosiemens conductance with a slight preference for anions.</text>
</comment>
<dbReference type="Proteomes" id="UP000809349">
    <property type="component" value="Unassembled WGS sequence"/>
</dbReference>
<keyword evidence="5 7" id="KW-1133">Transmembrane helix</keyword>
<feature type="transmembrane region" description="Helical" evidence="7">
    <location>
        <begin position="90"/>
        <end position="107"/>
    </location>
</feature>
<evidence type="ECO:0000259" key="9">
    <source>
        <dbReference type="Pfam" id="PF00924"/>
    </source>
</evidence>
<keyword evidence="7" id="KW-0813">Transport</keyword>
<keyword evidence="7" id="KW-0997">Cell inner membrane</keyword>
<feature type="domain" description="Mechanosensitive ion channel MscS" evidence="9">
    <location>
        <begin position="109"/>
        <end position="171"/>
    </location>
</feature>
<feature type="compositionally biased region" description="Basic and acidic residues" evidence="8">
    <location>
        <begin position="281"/>
        <end position="292"/>
    </location>
</feature>
<gene>
    <name evidence="11" type="ORF">I4X03_021055</name>
</gene>
<dbReference type="InterPro" id="IPR023408">
    <property type="entry name" value="MscS_beta-dom_sf"/>
</dbReference>
<sequence length="303" mass="33450">MSSQLTVAYERFEQLGNEALRLLPGLGIAIAVFVVFLVLARWTRTAVQHLNARRFQHNLVIVLGRMAQWGIILLGLLLAITIAFPSFTPANLISALGITGIAIGFAFKDIFENFLAGILILINEPFRIGDQIIFGAFEGTVEKIETRATMIRTYDGRLVVIPNAELFKGSFIVNTAFPSRRLEYDVTIGNGDDIAVAKEAMLGVLARLPGIEPAPAPDALVLGYAANGVTIRIRWWIKPPRRADALDIRDEVLCAVKAELTRNGIDLPYPTHQVLLHDQTEPADGNRLRQREGWPPQPDQPGK</sequence>
<dbReference type="PANTHER" id="PTHR30221:SF1">
    <property type="entry name" value="SMALL-CONDUCTANCE MECHANOSENSITIVE CHANNEL"/>
    <property type="match status" value="1"/>
</dbReference>
<dbReference type="InterPro" id="IPR006686">
    <property type="entry name" value="MscS_channel_CS"/>
</dbReference>
<dbReference type="Gene3D" id="3.30.70.100">
    <property type="match status" value="1"/>
</dbReference>
<keyword evidence="3" id="KW-1003">Cell membrane</keyword>
<dbReference type="EMBL" id="JAFBIL020000009">
    <property type="protein sequence ID" value="MBZ2209761.1"/>
    <property type="molecule type" value="Genomic_DNA"/>
</dbReference>
<evidence type="ECO:0000256" key="8">
    <source>
        <dbReference type="SAM" id="MobiDB-lite"/>
    </source>
</evidence>
<keyword evidence="6 7" id="KW-0472">Membrane</keyword>
<evidence type="ECO:0000256" key="5">
    <source>
        <dbReference type="ARBA" id="ARBA00022989"/>
    </source>
</evidence>
<evidence type="ECO:0000256" key="6">
    <source>
        <dbReference type="ARBA" id="ARBA00023136"/>
    </source>
</evidence>
<evidence type="ECO:0000313" key="11">
    <source>
        <dbReference type="EMBL" id="MBZ2209761.1"/>
    </source>
</evidence>
<dbReference type="PANTHER" id="PTHR30221">
    <property type="entry name" value="SMALL-CONDUCTANCE MECHANOSENSITIVE CHANNEL"/>
    <property type="match status" value="1"/>
</dbReference>
<dbReference type="InterPro" id="IPR011066">
    <property type="entry name" value="MscS_channel_C_sf"/>
</dbReference>
<evidence type="ECO:0000259" key="10">
    <source>
        <dbReference type="Pfam" id="PF21082"/>
    </source>
</evidence>
<name>A0ABS7SUX2_9BURK</name>